<evidence type="ECO:0000256" key="2">
    <source>
        <dbReference type="ARBA" id="ARBA00023157"/>
    </source>
</evidence>
<dbReference type="PANTHER" id="PTHR24410:SF16">
    <property type="entry name" value="GALECTIN-3-BINDING PROTEIN"/>
    <property type="match status" value="1"/>
</dbReference>
<dbReference type="EMBL" id="CAJRST010008890">
    <property type="protein sequence ID" value="CAG5897823.1"/>
    <property type="molecule type" value="Genomic_DNA"/>
</dbReference>
<name>A0A8S4AVB8_9TELE</name>
<evidence type="ECO:0000256" key="1">
    <source>
        <dbReference type="ARBA" id="ARBA00022729"/>
    </source>
</evidence>
<feature type="disulfide bond" evidence="3">
    <location>
        <begin position="64"/>
        <end position="128"/>
    </location>
</feature>
<proteinExistence type="predicted"/>
<feature type="chain" id="PRO_5035854055" evidence="4">
    <location>
        <begin position="23"/>
        <end position="602"/>
    </location>
</feature>
<feature type="signal peptide" evidence="4">
    <location>
        <begin position="1"/>
        <end position="22"/>
    </location>
</feature>
<evidence type="ECO:0000259" key="5">
    <source>
        <dbReference type="PROSITE" id="PS50287"/>
    </source>
</evidence>
<dbReference type="InterPro" id="IPR001190">
    <property type="entry name" value="SRCR"/>
</dbReference>
<feature type="disulfide bond" evidence="3">
    <location>
        <begin position="108"/>
        <end position="118"/>
    </location>
</feature>
<evidence type="ECO:0000256" key="3">
    <source>
        <dbReference type="PROSITE-ProRule" id="PRU00196"/>
    </source>
</evidence>
<dbReference type="GO" id="GO:0016020">
    <property type="term" value="C:membrane"/>
    <property type="evidence" value="ECO:0007669"/>
    <property type="project" value="InterPro"/>
</dbReference>
<keyword evidence="1 4" id="KW-0732">Signal</keyword>
<dbReference type="PRINTS" id="PR00258">
    <property type="entry name" value="SPERACTRCPTR"/>
</dbReference>
<evidence type="ECO:0000313" key="6">
    <source>
        <dbReference type="EMBL" id="CAG5897823.1"/>
    </source>
</evidence>
<dbReference type="InterPro" id="IPR011705">
    <property type="entry name" value="BACK"/>
</dbReference>
<dbReference type="PROSITE" id="PS50287">
    <property type="entry name" value="SRCR_2"/>
    <property type="match status" value="1"/>
</dbReference>
<dbReference type="OrthoDB" id="25028at2759"/>
<dbReference type="SUPFAM" id="SSF54695">
    <property type="entry name" value="POZ domain"/>
    <property type="match status" value="1"/>
</dbReference>
<dbReference type="SMART" id="SM00875">
    <property type="entry name" value="BACK"/>
    <property type="match status" value="1"/>
</dbReference>
<gene>
    <name evidence="6" type="ORF">MMEN_LOCUS8859</name>
</gene>
<dbReference type="SMART" id="SM00202">
    <property type="entry name" value="SR"/>
    <property type="match status" value="1"/>
</dbReference>
<dbReference type="FunFam" id="3.10.250.10:FF:000001">
    <property type="entry name" value="Lysyl oxidase 4 isoform X1"/>
    <property type="match status" value="1"/>
</dbReference>
<feature type="disulfide bond" evidence="3">
    <location>
        <begin position="77"/>
        <end position="138"/>
    </location>
</feature>
<dbReference type="AlphaFoldDB" id="A0A8S4AVB8"/>
<dbReference type="PANTHER" id="PTHR24410">
    <property type="entry name" value="HL07962P-RELATED"/>
    <property type="match status" value="1"/>
</dbReference>
<dbReference type="InterPro" id="IPR036772">
    <property type="entry name" value="SRCR-like_dom_sf"/>
</dbReference>
<dbReference type="SUPFAM" id="SSF56487">
    <property type="entry name" value="SRCR-like"/>
    <property type="match status" value="1"/>
</dbReference>
<reference evidence="6" key="1">
    <citation type="submission" date="2021-05" db="EMBL/GenBank/DDBJ databases">
        <authorList>
            <person name="Tigano A."/>
        </authorList>
    </citation>
    <scope>NUCLEOTIDE SEQUENCE</scope>
</reference>
<dbReference type="Gene3D" id="3.30.710.10">
    <property type="entry name" value="Potassium Channel Kv1.1, Chain A"/>
    <property type="match status" value="1"/>
</dbReference>
<dbReference type="Gene3D" id="1.25.40.420">
    <property type="match status" value="1"/>
</dbReference>
<organism evidence="6 7">
    <name type="scientific">Menidia menidia</name>
    <name type="common">Atlantic silverside</name>
    <dbReference type="NCBI Taxonomy" id="238744"/>
    <lineage>
        <taxon>Eukaryota</taxon>
        <taxon>Metazoa</taxon>
        <taxon>Chordata</taxon>
        <taxon>Craniata</taxon>
        <taxon>Vertebrata</taxon>
        <taxon>Euteleostomi</taxon>
        <taxon>Actinopterygii</taxon>
        <taxon>Neopterygii</taxon>
        <taxon>Teleostei</taxon>
        <taxon>Neoteleostei</taxon>
        <taxon>Acanthomorphata</taxon>
        <taxon>Ovalentaria</taxon>
        <taxon>Atherinomorphae</taxon>
        <taxon>Atheriniformes</taxon>
        <taxon>Atherinopsidae</taxon>
        <taxon>Menidiinae</taxon>
        <taxon>Menidia</taxon>
    </lineage>
</organism>
<feature type="domain" description="SRCR" evidence="5">
    <location>
        <begin position="39"/>
        <end position="139"/>
    </location>
</feature>
<protein>
    <submittedName>
        <fullName evidence="6">(Atlantic silverside) hypothetical protein</fullName>
    </submittedName>
</protein>
<comment type="caution">
    <text evidence="6">The sequence shown here is derived from an EMBL/GenBank/DDBJ whole genome shotgun (WGS) entry which is preliminary data.</text>
</comment>
<evidence type="ECO:0000313" key="7">
    <source>
        <dbReference type="Proteomes" id="UP000677803"/>
    </source>
</evidence>
<dbReference type="Proteomes" id="UP000677803">
    <property type="component" value="Unassembled WGS sequence"/>
</dbReference>
<dbReference type="Pfam" id="PF07707">
    <property type="entry name" value="BACK"/>
    <property type="match status" value="1"/>
</dbReference>
<keyword evidence="2 3" id="KW-1015">Disulfide bond</keyword>
<sequence>MQALRNLHTLWLLLLLGLSGRAFKLDILKVNSEPREGDLRLSGSESASEGRVEVYHDGKWGTVCDDGWDLSEAQVVCRQLNFPGAKSVVVGKQYPQAPERIWLDDISCQGTESQLVSCGFKGWGKTDCSHKEDVGVICETDNNNSTISNSTYSLDHSISLSEDLGRIFDSGTGCDFLITLQSLTGNKEADGSPEKMKTIICAHKMILSLFPNFNTSSDMTSITVDISMQCQPYFTSFVRYFYTHKIDVTFSSALCLHQMASKFKVKYLMEDIGRLFSKIIPEDASYVSQGSLYQYAVETGDLVLEENCIQFLAWNYRNLTNSQAWTNLPSKLLQALLTRSDLVVPDEYFVLQTVESWITKNSNSISLETQAKLLSFIRFPMIPAERLYDIESSSPLYKTHVNVYRDGVLKAYQFNVLLFSNLLSNPKFNKENDEYKPRTYTAAPWSTNVYSPVKNSPYPVQRQYQRYNQRGSYGRYGYNQPTQPSFTATKSFVTPLHNSLLFQGNTTSWEADLFSTQQQCSWRGVACESAPAVRLRQSYYSPNSQILFRNRLLLMCQDKYVCQVQGFKGDLAYISTNDSQALAYPCPNNRYTYMVVVRPEYI</sequence>
<dbReference type="InterPro" id="IPR011333">
    <property type="entry name" value="SKP1/BTB/POZ_sf"/>
</dbReference>
<dbReference type="Pfam" id="PF00530">
    <property type="entry name" value="SRCR"/>
    <property type="match status" value="1"/>
</dbReference>
<keyword evidence="7" id="KW-1185">Reference proteome</keyword>
<evidence type="ECO:0000256" key="4">
    <source>
        <dbReference type="SAM" id="SignalP"/>
    </source>
</evidence>
<accession>A0A8S4AVB8</accession>
<dbReference type="InterPro" id="IPR051481">
    <property type="entry name" value="BTB-POZ/Galectin-3-binding"/>
</dbReference>
<dbReference type="Gene3D" id="3.10.250.10">
    <property type="entry name" value="SRCR-like domain"/>
    <property type="match status" value="1"/>
</dbReference>